<dbReference type="EC" id="3.2.2.21" evidence="2"/>
<dbReference type="Proteomes" id="UP000051647">
    <property type="component" value="Unassembled WGS sequence"/>
</dbReference>
<reference evidence="6 7" key="1">
    <citation type="journal article" date="2015" name="Genome Announc.">
        <title>Expanding the biotechnology potential of lactobacilli through comparative genomics of 213 strains and associated genera.</title>
        <authorList>
            <person name="Sun Z."/>
            <person name="Harris H.M."/>
            <person name="McCann A."/>
            <person name="Guo C."/>
            <person name="Argimon S."/>
            <person name="Zhang W."/>
            <person name="Yang X."/>
            <person name="Jeffery I.B."/>
            <person name="Cooney J.C."/>
            <person name="Kagawa T.F."/>
            <person name="Liu W."/>
            <person name="Song Y."/>
            <person name="Salvetti E."/>
            <person name="Wrobel A."/>
            <person name="Rasinkangas P."/>
            <person name="Parkhill J."/>
            <person name="Rea M.C."/>
            <person name="O'Sullivan O."/>
            <person name="Ritari J."/>
            <person name="Douillard F.P."/>
            <person name="Paul Ross R."/>
            <person name="Yang R."/>
            <person name="Briner A.E."/>
            <person name="Felis G.E."/>
            <person name="de Vos W.M."/>
            <person name="Barrangou R."/>
            <person name="Klaenhammer T.R."/>
            <person name="Caufield P.W."/>
            <person name="Cui Y."/>
            <person name="Zhang H."/>
            <person name="O'Toole P.W."/>
        </authorList>
    </citation>
    <scope>NUCLEOTIDE SEQUENCE [LARGE SCALE GENOMIC DNA]</scope>
    <source>
        <strain evidence="6 7">DSM 14857</strain>
    </source>
</reference>
<dbReference type="GO" id="GO:0005737">
    <property type="term" value="C:cytoplasm"/>
    <property type="evidence" value="ECO:0007669"/>
    <property type="project" value="TreeGrafter"/>
</dbReference>
<dbReference type="Gene3D" id="1.10.1670.40">
    <property type="match status" value="1"/>
</dbReference>
<dbReference type="STRING" id="1423815.FC27_GL000941"/>
<name>A0A0R1SFX3_9LACO</name>
<dbReference type="GO" id="GO:0032131">
    <property type="term" value="F:alkylated DNA binding"/>
    <property type="evidence" value="ECO:0007669"/>
    <property type="project" value="TreeGrafter"/>
</dbReference>
<comment type="catalytic activity">
    <reaction evidence="1">
        <text>Hydrolysis of alkylated DNA, releasing 3-methyladenine, 3-methylguanine, 7-methylguanine and 7-methyladenine.</text>
        <dbReference type="EC" id="3.2.2.21"/>
    </reaction>
</comment>
<proteinExistence type="predicted"/>
<gene>
    <name evidence="6" type="ORF">FC27_GL000941</name>
</gene>
<dbReference type="SUPFAM" id="SSF48150">
    <property type="entry name" value="DNA-glycosylase"/>
    <property type="match status" value="1"/>
</dbReference>
<evidence type="ECO:0000256" key="1">
    <source>
        <dbReference type="ARBA" id="ARBA00000086"/>
    </source>
</evidence>
<comment type="caution">
    <text evidence="6">The sequence shown here is derived from an EMBL/GenBank/DDBJ whole genome shotgun (WGS) entry which is preliminary data.</text>
</comment>
<dbReference type="InterPro" id="IPR003265">
    <property type="entry name" value="HhH-GPD_domain"/>
</dbReference>
<dbReference type="GO" id="GO:0043916">
    <property type="term" value="F:DNA-7-methylguanine glycosylase activity"/>
    <property type="evidence" value="ECO:0007669"/>
    <property type="project" value="TreeGrafter"/>
</dbReference>
<organism evidence="6 7">
    <name type="scientific">Companilactobacillus versmoldensis DSM 14857 = KCTC 3814</name>
    <dbReference type="NCBI Taxonomy" id="1423815"/>
    <lineage>
        <taxon>Bacteria</taxon>
        <taxon>Bacillati</taxon>
        <taxon>Bacillota</taxon>
        <taxon>Bacilli</taxon>
        <taxon>Lactobacillales</taxon>
        <taxon>Lactobacillaceae</taxon>
        <taxon>Companilactobacillus</taxon>
    </lineage>
</organism>
<dbReference type="EMBL" id="AZFA01000002">
    <property type="protein sequence ID" value="KRL68199.1"/>
    <property type="molecule type" value="Genomic_DNA"/>
</dbReference>
<dbReference type="Gene3D" id="1.10.340.30">
    <property type="entry name" value="Hypothetical protein, domain 2"/>
    <property type="match status" value="1"/>
</dbReference>
<dbReference type="PANTHER" id="PTHR43003:SF5">
    <property type="entry name" value="DNA-3-METHYLADENINE GLYCOSYLASE"/>
    <property type="match status" value="1"/>
</dbReference>
<protein>
    <recommendedName>
        <fullName evidence="2">DNA-3-methyladenine glycosylase II</fullName>
        <ecNumber evidence="2">3.2.2.21</ecNumber>
    </recommendedName>
</protein>
<keyword evidence="4" id="KW-0234">DNA repair</keyword>
<dbReference type="SMART" id="SM00478">
    <property type="entry name" value="ENDO3c"/>
    <property type="match status" value="1"/>
</dbReference>
<dbReference type="PANTHER" id="PTHR43003">
    <property type="entry name" value="DNA-3-METHYLADENINE GLYCOSYLASE"/>
    <property type="match status" value="1"/>
</dbReference>
<dbReference type="RefSeq" id="WP_010624038.1">
    <property type="nucleotide sequence ID" value="NZ_AZFA01000002.1"/>
</dbReference>
<evidence type="ECO:0000313" key="6">
    <source>
        <dbReference type="EMBL" id="KRL68199.1"/>
    </source>
</evidence>
<dbReference type="GO" id="GO:0032993">
    <property type="term" value="C:protein-DNA complex"/>
    <property type="evidence" value="ECO:0007669"/>
    <property type="project" value="TreeGrafter"/>
</dbReference>
<dbReference type="PATRIC" id="fig|1423815.3.peg.961"/>
<dbReference type="Pfam" id="PF00730">
    <property type="entry name" value="HhH-GPD"/>
    <property type="match status" value="1"/>
</dbReference>
<dbReference type="GO" id="GO:0006307">
    <property type="term" value="P:DNA alkylation repair"/>
    <property type="evidence" value="ECO:0007669"/>
    <property type="project" value="TreeGrafter"/>
</dbReference>
<dbReference type="eggNOG" id="COG0122">
    <property type="taxonomic scope" value="Bacteria"/>
</dbReference>
<evidence type="ECO:0000256" key="3">
    <source>
        <dbReference type="ARBA" id="ARBA00022763"/>
    </source>
</evidence>
<dbReference type="InterPro" id="IPR051912">
    <property type="entry name" value="Alkylbase_DNA_Glycosylase/TA"/>
</dbReference>
<dbReference type="GO" id="GO:0006285">
    <property type="term" value="P:base-excision repair, AP site formation"/>
    <property type="evidence" value="ECO:0007669"/>
    <property type="project" value="TreeGrafter"/>
</dbReference>
<dbReference type="CDD" id="cd00056">
    <property type="entry name" value="ENDO3c"/>
    <property type="match status" value="1"/>
</dbReference>
<keyword evidence="3" id="KW-0227">DNA damage</keyword>
<evidence type="ECO:0000259" key="5">
    <source>
        <dbReference type="SMART" id="SM00478"/>
    </source>
</evidence>
<dbReference type="InterPro" id="IPR011257">
    <property type="entry name" value="DNA_glycosylase"/>
</dbReference>
<keyword evidence="7" id="KW-1185">Reference proteome</keyword>
<feature type="domain" description="HhH-GPD" evidence="5">
    <location>
        <begin position="51"/>
        <end position="203"/>
    </location>
</feature>
<dbReference type="GO" id="GO:0008725">
    <property type="term" value="F:DNA-3-methyladenine glycosylase activity"/>
    <property type="evidence" value="ECO:0007669"/>
    <property type="project" value="TreeGrafter"/>
</dbReference>
<evidence type="ECO:0000256" key="4">
    <source>
        <dbReference type="ARBA" id="ARBA00023204"/>
    </source>
</evidence>
<dbReference type="AlphaFoldDB" id="A0A0R1SFX3"/>
<evidence type="ECO:0000256" key="2">
    <source>
        <dbReference type="ARBA" id="ARBA00012000"/>
    </source>
</evidence>
<accession>A0A0R1SFX3</accession>
<evidence type="ECO:0000313" key="7">
    <source>
        <dbReference type="Proteomes" id="UP000051647"/>
    </source>
</evidence>
<sequence>MAKKIFLNNDSPQVKYLLKRDKHLAKAIQLVGPIEYRPISDGYAFLISQIIGQMLNNKVADILYDRLKKLCQADITIESIDKLSDQEILSIGISHSKVQYIRNLTQAVKHGQINFDQYPDISNDDIMAGLKTVKGIGDWSAKMYLIFCLNREDVLPYEDIAFLQGYGWIHKTKDYHKQSVIKKCRKWHPYESIAARFLYVALDKGLTKNPFHLFK</sequence>